<dbReference type="Proteomes" id="UP000009882">
    <property type="component" value="Unassembled WGS sequence"/>
</dbReference>
<keyword evidence="3" id="KW-1185">Reference proteome</keyword>
<evidence type="ECO:0000313" key="3">
    <source>
        <dbReference type="Proteomes" id="UP000009882"/>
    </source>
</evidence>
<accession>K9FAE8</accession>
<dbReference type="OrthoDB" id="2156052at2759"/>
<sequence>MFEYVLDSFVETIIETMRGDAFLRQEFCLHGRVAFHDRPVESMDTSLEESEEQLHVDDAFVTQQVAGRRTREATASRKLVLYDDEIAAPIISVFTLLKMDARWPQLVAGLHAIEPARDIIGQNGDTFEFHATHLVTAVVTQIFSYMIDSSVRYGYICTGEAFVFLHIPEDPTTVQYHLCVPNQDVQEHDEYRLHRTSVGQVLAFTLQALAAEPPSQEWHDVANEELSIWKVEYLDVLRDIPETIRKEPPSFVYRSSFQKSYNTRSRCKPGQSTPPEEPSSGASGSEEDLPSPSTMAAVRKPRGRGGNEKQTPASRRGIGQAETKNGGSSSSQKTGSTGIMRP</sequence>
<reference evidence="3" key="1">
    <citation type="journal article" date="2012" name="BMC Genomics">
        <title>Genome sequence of the necrotrophic fungus Penicillium digitatum, the main postharvest pathogen of citrus.</title>
        <authorList>
            <person name="Marcet-Houben M."/>
            <person name="Ballester A.-R."/>
            <person name="de la Fuente B."/>
            <person name="Harries E."/>
            <person name="Marcos J.F."/>
            <person name="Gonzalez-Candelas L."/>
            <person name="Gabaldon T."/>
        </authorList>
    </citation>
    <scope>NUCLEOTIDE SEQUENCE [LARGE SCALE GENOMIC DNA]</scope>
    <source>
        <strain evidence="3">PHI26 / CECT 20796</strain>
    </source>
</reference>
<dbReference type="HOGENOM" id="CLU_811584_0_0_1"/>
<name>K9FAE8_PEND2</name>
<dbReference type="EMBL" id="AKCT01000295">
    <property type="protein sequence ID" value="EKV06169.1"/>
    <property type="molecule type" value="Genomic_DNA"/>
</dbReference>
<protein>
    <submittedName>
        <fullName evidence="2">Uncharacterized protein</fullName>
    </submittedName>
</protein>
<feature type="compositionally biased region" description="Low complexity" evidence="1">
    <location>
        <begin position="326"/>
        <end position="342"/>
    </location>
</feature>
<dbReference type="InParanoid" id="K9FAE8"/>
<proteinExistence type="predicted"/>
<organism evidence="2 3">
    <name type="scientific">Penicillium digitatum (strain PHI26 / CECT 20796)</name>
    <name type="common">Green mold</name>
    <dbReference type="NCBI Taxonomy" id="1170229"/>
    <lineage>
        <taxon>Eukaryota</taxon>
        <taxon>Fungi</taxon>
        <taxon>Dikarya</taxon>
        <taxon>Ascomycota</taxon>
        <taxon>Pezizomycotina</taxon>
        <taxon>Eurotiomycetes</taxon>
        <taxon>Eurotiomycetidae</taxon>
        <taxon>Eurotiales</taxon>
        <taxon>Aspergillaceae</taxon>
        <taxon>Penicillium</taxon>
    </lineage>
</organism>
<dbReference type="AlphaFoldDB" id="K9FAE8"/>
<evidence type="ECO:0000256" key="1">
    <source>
        <dbReference type="SAM" id="MobiDB-lite"/>
    </source>
</evidence>
<feature type="region of interest" description="Disordered" evidence="1">
    <location>
        <begin position="262"/>
        <end position="342"/>
    </location>
</feature>
<dbReference type="eggNOG" id="ENOG502SHD6">
    <property type="taxonomic scope" value="Eukaryota"/>
</dbReference>
<evidence type="ECO:0000313" key="2">
    <source>
        <dbReference type="EMBL" id="EKV06169.1"/>
    </source>
</evidence>
<gene>
    <name evidence="2" type="ORF">PDIG_79470</name>
</gene>
<comment type="caution">
    <text evidence="2">The sequence shown here is derived from an EMBL/GenBank/DDBJ whole genome shotgun (WGS) entry which is preliminary data.</text>
</comment>
<dbReference type="STRING" id="1170229.K9FAE8"/>